<proteinExistence type="predicted"/>
<evidence type="ECO:0008006" key="4">
    <source>
        <dbReference type="Google" id="ProtNLM"/>
    </source>
</evidence>
<evidence type="ECO:0000256" key="1">
    <source>
        <dbReference type="SAM" id="MobiDB-lite"/>
    </source>
</evidence>
<sequence length="194" mass="20110">MEASKSHDRSLPARRRRWLSTTVLVATLLTGCGQSSDSTPSEARPSGPASESRSGQRVPEVTATGDCRSMYQDNPTYDQLIADAISSGPGHQSAQTGEQDLRAGIAAVPAGGMRNFILATCALNGTSTPRAGSDTPIGGGSVAADAQGVLVAVGECHALGALYRSSEPSGISRTDYFVQALGEKGRIQVQYLCP</sequence>
<dbReference type="EMBL" id="JAAGVB010000011">
    <property type="protein sequence ID" value="NEW32693.1"/>
    <property type="molecule type" value="Genomic_DNA"/>
</dbReference>
<protein>
    <recommendedName>
        <fullName evidence="4">Lipoprotein</fullName>
    </recommendedName>
</protein>
<dbReference type="PROSITE" id="PS51257">
    <property type="entry name" value="PROKAR_LIPOPROTEIN"/>
    <property type="match status" value="1"/>
</dbReference>
<comment type="caution">
    <text evidence="2">The sequence shown here is derived from an EMBL/GenBank/DDBJ whole genome shotgun (WGS) entry which is preliminary data.</text>
</comment>
<feature type="region of interest" description="Disordered" evidence="1">
    <location>
        <begin position="30"/>
        <end position="60"/>
    </location>
</feature>
<evidence type="ECO:0000313" key="3">
    <source>
        <dbReference type="Proteomes" id="UP000471166"/>
    </source>
</evidence>
<name>A0A6P1CM04_9NOCA</name>
<dbReference type="Proteomes" id="UP000471166">
    <property type="component" value="Unassembled WGS sequence"/>
</dbReference>
<gene>
    <name evidence="2" type="ORF">GV791_08975</name>
</gene>
<dbReference type="AlphaFoldDB" id="A0A6P1CM04"/>
<organism evidence="2 3">
    <name type="scientific">Nocardia cyriacigeorgica</name>
    <dbReference type="NCBI Taxonomy" id="135487"/>
    <lineage>
        <taxon>Bacteria</taxon>
        <taxon>Bacillati</taxon>
        <taxon>Actinomycetota</taxon>
        <taxon>Actinomycetes</taxon>
        <taxon>Mycobacteriales</taxon>
        <taxon>Nocardiaceae</taxon>
        <taxon>Nocardia</taxon>
    </lineage>
</organism>
<feature type="compositionally biased region" description="Polar residues" evidence="1">
    <location>
        <begin position="32"/>
        <end position="41"/>
    </location>
</feature>
<evidence type="ECO:0000313" key="2">
    <source>
        <dbReference type="EMBL" id="NEW32693.1"/>
    </source>
</evidence>
<dbReference type="RefSeq" id="WP_146089028.1">
    <property type="nucleotide sequence ID" value="NZ_JAAGVB010000011.1"/>
</dbReference>
<accession>A0A6P1CM04</accession>
<reference evidence="2 3" key="1">
    <citation type="submission" date="2020-01" db="EMBL/GenBank/DDBJ databases">
        <title>Genetics and antimicrobial susceptibilities of Nocardia species isolated from the soil; a comparison with species isolated from humans.</title>
        <authorList>
            <person name="Carrasco G."/>
            <person name="Monzon S."/>
            <person name="Sansegundo M."/>
            <person name="Garcia E."/>
            <person name="Garrido N."/>
            <person name="Medina M.J."/>
            <person name="Villalon P."/>
            <person name="Ramirez-Arocha A.C."/>
            <person name="Jimenez P."/>
            <person name="Cuesta I."/>
            <person name="Valdezate S."/>
        </authorList>
    </citation>
    <scope>NUCLEOTIDE SEQUENCE [LARGE SCALE GENOMIC DNA]</scope>
    <source>
        <strain evidence="2 3">CNM20110626</strain>
    </source>
</reference>